<gene>
    <name evidence="7" type="ORF">MYCIT1_LOCUS24826</name>
</gene>
<dbReference type="InterPro" id="IPR034164">
    <property type="entry name" value="Pepsin-like_dom"/>
</dbReference>
<dbReference type="PRINTS" id="PR00792">
    <property type="entry name" value="PEPSIN"/>
</dbReference>
<dbReference type="InterPro" id="IPR001969">
    <property type="entry name" value="Aspartic_peptidase_AS"/>
</dbReference>
<feature type="active site" evidence="3">
    <location>
        <position position="296"/>
    </location>
</feature>
<protein>
    <recommendedName>
        <fullName evidence="6">Peptidase A1 domain-containing protein</fullName>
    </recommendedName>
</protein>
<feature type="chain" id="PRO_5041943955" description="Peptidase A1 domain-containing protein" evidence="5">
    <location>
        <begin position="20"/>
        <end position="416"/>
    </location>
</feature>
<evidence type="ECO:0000256" key="3">
    <source>
        <dbReference type="PIRSR" id="PIRSR601461-1"/>
    </source>
</evidence>
<dbReference type="CDD" id="cd05471">
    <property type="entry name" value="pepsin_like"/>
    <property type="match status" value="1"/>
</dbReference>
<sequence length="416" mass="43688">MLSPVLSLFLLAAATTALASTTTTPTPHTIQLQSRVAPKDATLRRRALNPATVPLADFFLGTDLQWFGNISVGTPPQTVSVVFDTGSSTLEFASTLCGTQCSNQVKFDSSKSTTFVDRGRTSSITFATGVGVDPVIGSNYRLTLREASDTVTVGGLTSKGVDLFLITGQTPKFNIDPFSGIQGKLRASQPELCRSHEAGTGMSALAQGFFASLINQGLPSLFSLYLTPRAIGGAELTIGGVDSTKFTGTHLFPGSLTFASLPNPNSDPTWSLDSPRIAVNGKTTSVLSRARNIIFDSGTSNVLFDTQTANAIYALISPNIKPFAAEPGTYGIACSLIPTLPAKIDIGFTSQSGKAFNLTIPSSELSVGPFASSPSTCQTLINAFDGLDLVGGSLLKHYYSVWDVGAQRMGFAPLAF</sequence>
<keyword evidence="2 4" id="KW-0064">Aspartyl protease</keyword>
<dbReference type="AlphaFoldDB" id="A0AAD2HH01"/>
<comment type="caution">
    <text evidence="7">The sequence shown here is derived from an EMBL/GenBank/DDBJ whole genome shotgun (WGS) entry which is preliminary data.</text>
</comment>
<dbReference type="PANTHER" id="PTHR47966:SF51">
    <property type="entry name" value="BETA-SITE APP-CLEAVING ENZYME, ISOFORM A-RELATED"/>
    <property type="match status" value="1"/>
</dbReference>
<reference evidence="7" key="1">
    <citation type="submission" date="2023-11" db="EMBL/GenBank/DDBJ databases">
        <authorList>
            <person name="De Vega J J."/>
            <person name="De Vega J J."/>
        </authorList>
    </citation>
    <scope>NUCLEOTIDE SEQUENCE</scope>
</reference>
<name>A0AAD2HH01_9AGAR</name>
<dbReference type="InterPro" id="IPR001461">
    <property type="entry name" value="Aspartic_peptidase_A1"/>
</dbReference>
<keyword evidence="8" id="KW-1185">Reference proteome</keyword>
<evidence type="ECO:0000256" key="2">
    <source>
        <dbReference type="ARBA" id="ARBA00022750"/>
    </source>
</evidence>
<evidence type="ECO:0000313" key="8">
    <source>
        <dbReference type="Proteomes" id="UP001295794"/>
    </source>
</evidence>
<dbReference type="Gene3D" id="2.40.70.10">
    <property type="entry name" value="Acid Proteases"/>
    <property type="match status" value="2"/>
</dbReference>
<accession>A0AAD2HH01</accession>
<evidence type="ECO:0000259" key="6">
    <source>
        <dbReference type="PROSITE" id="PS51767"/>
    </source>
</evidence>
<dbReference type="SUPFAM" id="SSF50630">
    <property type="entry name" value="Acid proteases"/>
    <property type="match status" value="1"/>
</dbReference>
<evidence type="ECO:0000256" key="1">
    <source>
        <dbReference type="ARBA" id="ARBA00007447"/>
    </source>
</evidence>
<comment type="similarity">
    <text evidence="1 4">Belongs to the peptidase A1 family.</text>
</comment>
<dbReference type="Proteomes" id="UP001295794">
    <property type="component" value="Unassembled WGS sequence"/>
</dbReference>
<keyword evidence="5" id="KW-0732">Signal</keyword>
<dbReference type="PANTHER" id="PTHR47966">
    <property type="entry name" value="BETA-SITE APP-CLEAVING ENZYME, ISOFORM A-RELATED"/>
    <property type="match status" value="1"/>
</dbReference>
<evidence type="ECO:0000313" key="7">
    <source>
        <dbReference type="EMBL" id="CAK5276509.1"/>
    </source>
</evidence>
<proteinExistence type="inferred from homology"/>
<organism evidence="7 8">
    <name type="scientific">Mycena citricolor</name>
    <dbReference type="NCBI Taxonomy" id="2018698"/>
    <lineage>
        <taxon>Eukaryota</taxon>
        <taxon>Fungi</taxon>
        <taxon>Dikarya</taxon>
        <taxon>Basidiomycota</taxon>
        <taxon>Agaricomycotina</taxon>
        <taxon>Agaricomycetes</taxon>
        <taxon>Agaricomycetidae</taxon>
        <taxon>Agaricales</taxon>
        <taxon>Marasmiineae</taxon>
        <taxon>Mycenaceae</taxon>
        <taxon>Mycena</taxon>
    </lineage>
</organism>
<dbReference type="PROSITE" id="PS00141">
    <property type="entry name" value="ASP_PROTEASE"/>
    <property type="match status" value="1"/>
</dbReference>
<dbReference type="InterPro" id="IPR021109">
    <property type="entry name" value="Peptidase_aspartic_dom_sf"/>
</dbReference>
<feature type="active site" evidence="3">
    <location>
        <position position="84"/>
    </location>
</feature>
<dbReference type="PROSITE" id="PS51767">
    <property type="entry name" value="PEPTIDASE_A1"/>
    <property type="match status" value="1"/>
</dbReference>
<evidence type="ECO:0000256" key="5">
    <source>
        <dbReference type="SAM" id="SignalP"/>
    </source>
</evidence>
<dbReference type="EMBL" id="CAVNYO010000408">
    <property type="protein sequence ID" value="CAK5276509.1"/>
    <property type="molecule type" value="Genomic_DNA"/>
</dbReference>
<feature type="signal peptide" evidence="5">
    <location>
        <begin position="1"/>
        <end position="19"/>
    </location>
</feature>
<dbReference type="InterPro" id="IPR033121">
    <property type="entry name" value="PEPTIDASE_A1"/>
</dbReference>
<dbReference type="GO" id="GO:0004190">
    <property type="term" value="F:aspartic-type endopeptidase activity"/>
    <property type="evidence" value="ECO:0007669"/>
    <property type="project" value="UniProtKB-KW"/>
</dbReference>
<feature type="domain" description="Peptidase A1" evidence="6">
    <location>
        <begin position="66"/>
        <end position="412"/>
    </location>
</feature>
<dbReference type="GO" id="GO:0006508">
    <property type="term" value="P:proteolysis"/>
    <property type="evidence" value="ECO:0007669"/>
    <property type="project" value="UniProtKB-KW"/>
</dbReference>
<evidence type="ECO:0000256" key="4">
    <source>
        <dbReference type="RuleBase" id="RU000454"/>
    </source>
</evidence>
<keyword evidence="4" id="KW-0378">Hydrolase</keyword>
<keyword evidence="4" id="KW-0645">Protease</keyword>
<dbReference type="Pfam" id="PF00026">
    <property type="entry name" value="Asp"/>
    <property type="match status" value="1"/>
</dbReference>